<reference evidence="3" key="1">
    <citation type="journal article" date="2015" name="Nature">
        <title>Complex archaea that bridge the gap between prokaryotes and eukaryotes.</title>
        <authorList>
            <person name="Spang A."/>
            <person name="Saw J.H."/>
            <person name="Jorgensen S.L."/>
            <person name="Zaremba-Niedzwiedzka K."/>
            <person name="Martijn J."/>
            <person name="Lind A.E."/>
            <person name="van Eijk R."/>
            <person name="Schleper C."/>
            <person name="Guy L."/>
            <person name="Ettema T.J."/>
        </authorList>
    </citation>
    <scope>NUCLEOTIDE SEQUENCE</scope>
</reference>
<protein>
    <recommendedName>
        <fullName evidence="4">Secretion system C-terminal sorting domain-containing protein</fullName>
    </recommendedName>
</protein>
<dbReference type="EMBL" id="LAZR01018267">
    <property type="protein sequence ID" value="KKL97041.1"/>
    <property type="molecule type" value="Genomic_DNA"/>
</dbReference>
<dbReference type="NCBIfam" id="TIGR04183">
    <property type="entry name" value="Por_Secre_tail"/>
    <property type="match status" value="1"/>
</dbReference>
<dbReference type="Gene3D" id="2.60.40.1180">
    <property type="entry name" value="Golgi alpha-mannosidase II"/>
    <property type="match status" value="1"/>
</dbReference>
<dbReference type="InterPro" id="IPR039743">
    <property type="entry name" value="6GAL/EXGAL"/>
</dbReference>
<feature type="non-terminal residue" evidence="3">
    <location>
        <position position="1"/>
    </location>
</feature>
<name>A0A0F9H242_9ZZZZ</name>
<evidence type="ECO:0000259" key="2">
    <source>
        <dbReference type="Pfam" id="PF18962"/>
    </source>
</evidence>
<feature type="domain" description="Endo-beta-1,6-galactanase-like" evidence="1">
    <location>
        <begin position="46"/>
        <end position="405"/>
    </location>
</feature>
<dbReference type="InterPro" id="IPR039514">
    <property type="entry name" value="6GAL-like"/>
</dbReference>
<evidence type="ECO:0008006" key="4">
    <source>
        <dbReference type="Google" id="ProtNLM"/>
    </source>
</evidence>
<proteinExistence type="predicted"/>
<dbReference type="InterPro" id="IPR013780">
    <property type="entry name" value="Glyco_hydro_b"/>
</dbReference>
<feature type="domain" description="Secretion system C-terminal sorting" evidence="2">
    <location>
        <begin position="573"/>
        <end position="643"/>
    </location>
</feature>
<evidence type="ECO:0000313" key="3">
    <source>
        <dbReference type="EMBL" id="KKL97041.1"/>
    </source>
</evidence>
<dbReference type="PANTHER" id="PTHR42767">
    <property type="entry name" value="ENDO-BETA-1,6-GALACTANASE"/>
    <property type="match status" value="1"/>
</dbReference>
<gene>
    <name evidence="3" type="ORF">LCGC14_1838460</name>
</gene>
<sequence>VSDLEAMKLRLLSSSEYNLSVRAKDQQGNVSGRNSAKIVATEDMTFTVKFDEPRQKIHHFGASDGEVTQWIAKWPDVKRDSIAMLLFSQEMYPDGSPKGIGLSNWRYHIGDGSAYMDDSGFHSSAWLQETPSFMLADGSYDFTKQPGSDWFRDWALNAGVEYLTGWATTPPYHMTKNGYSFAHDTTIGYNLAGDKYVDYAEYLAKIARHFQDNGTPFEVISPVNEPQWAWSYAHGGAVQSGSYATNSEIANLARAIDAKFTEHGVNSKILIPEAGHLQVLHSTNLGDPATSDQINAFWNPASQDYVGDLPSMSKYVAGHSYWSNPDVSTAVSHRQKLLNKINSLDSSLSFWQTEYSLLGADYEEGRDNVTPIEYSLWTARIIHIDLTEGNATGWDWWTSLVNAVYQTHEYRFGLMNFYPDPDDATHTDGSFWVTRTLWTLGNYSRFVRPGSQRFEVERSDGASTVGAAYEQFLSAYMDKDSTKIIIVAINYDKNPQNISFDLSTLPSHLTLDKLIPYVTSEEENLKAYGEADASAPFLMPGFSIVTLVGELTNTTAVIDREEKDLLEKPSFKLYPNPATDRAIVEFVGESAVGVSLIDMTGKILINKKVTSEQVILNTSQLKRGFYIISVDYGYKNEFAKLSIIE</sequence>
<dbReference type="InterPro" id="IPR026444">
    <property type="entry name" value="Secre_tail"/>
</dbReference>
<dbReference type="Pfam" id="PF14587">
    <property type="entry name" value="Glyco_hydr_30_2"/>
    <property type="match status" value="1"/>
</dbReference>
<dbReference type="InterPro" id="IPR017853">
    <property type="entry name" value="GH"/>
</dbReference>
<comment type="caution">
    <text evidence="3">The sequence shown here is derived from an EMBL/GenBank/DDBJ whole genome shotgun (WGS) entry which is preliminary data.</text>
</comment>
<evidence type="ECO:0000259" key="1">
    <source>
        <dbReference type="Pfam" id="PF14587"/>
    </source>
</evidence>
<accession>A0A0F9H242</accession>
<dbReference type="Gene3D" id="3.20.20.80">
    <property type="entry name" value="Glycosidases"/>
    <property type="match status" value="1"/>
</dbReference>
<organism evidence="3">
    <name type="scientific">marine sediment metagenome</name>
    <dbReference type="NCBI Taxonomy" id="412755"/>
    <lineage>
        <taxon>unclassified sequences</taxon>
        <taxon>metagenomes</taxon>
        <taxon>ecological metagenomes</taxon>
    </lineage>
</organism>
<dbReference type="AlphaFoldDB" id="A0A0F9H242"/>
<dbReference type="GO" id="GO:0004553">
    <property type="term" value="F:hydrolase activity, hydrolyzing O-glycosyl compounds"/>
    <property type="evidence" value="ECO:0007669"/>
    <property type="project" value="InterPro"/>
</dbReference>
<dbReference type="PANTHER" id="PTHR42767:SF1">
    <property type="entry name" value="ENDO-BETA-1,6-GALACTANASE-LIKE DOMAIN-CONTAINING PROTEIN"/>
    <property type="match status" value="1"/>
</dbReference>
<dbReference type="SUPFAM" id="SSF51445">
    <property type="entry name" value="(Trans)glycosidases"/>
    <property type="match status" value="1"/>
</dbReference>
<dbReference type="Pfam" id="PF18962">
    <property type="entry name" value="Por_Secre_tail"/>
    <property type="match status" value="1"/>
</dbReference>